<dbReference type="Gene3D" id="3.90.1150.10">
    <property type="entry name" value="Aspartate Aminotransferase, domain 1"/>
    <property type="match status" value="1"/>
</dbReference>
<sequence>MESPAPVRTTRPGPVDGRLRALLAELPEYVRPAEGGPGGVRHELASNENPFPPPPAVLAAAAAVLARGNRYPAMAAADLAAEVAGRLGTDAERVATGAGSLGVLRHLLELWCAPGGEVVHAWRSFEAYPILIRIAGARPVGVPLRGQRHDLPALAAAITPTTRVVLVCNPNNPTGTVVRERELRAFLDDVPPGVLVVLDEAYREFVRDRDVPDGVEFGRTRPNVVVLRTFSKAHGLAGLRVGYAVAHPEVAGALRKATSPFEVTAVAEAAAIAALGAPETAVRVRSLVAERDRVQRALVAGGWRVPWSEANFLWLDLGAPSADFAAECAREGIAVRAFAGEGVRVTVADRAVNDAFLAVAARFRADRVRS</sequence>
<dbReference type="EC" id="2.6.1.57" evidence="4"/>
<comment type="cofactor">
    <cofactor evidence="4">
        <name>pyridoxal 5'-phosphate</name>
        <dbReference type="ChEBI" id="CHEBI:597326"/>
    </cofactor>
</comment>
<dbReference type="Pfam" id="PF00155">
    <property type="entry name" value="Aminotran_1_2"/>
    <property type="match status" value="1"/>
</dbReference>
<evidence type="ECO:0000313" key="6">
    <source>
        <dbReference type="EMBL" id="AFV52119.1"/>
    </source>
</evidence>
<evidence type="ECO:0000256" key="2">
    <source>
        <dbReference type="ARBA" id="ARBA00022679"/>
    </source>
</evidence>
<protein>
    <recommendedName>
        <fullName evidence="4">Aromatic amino acid aminotransferase</fullName>
        <shortName evidence="4">ArAT</shortName>
        <ecNumber evidence="4">2.6.1.57</ecNumber>
    </recommendedName>
</protein>
<comment type="subunit">
    <text evidence="4">Homodimer.</text>
</comment>
<accession>K4P0Z7</accession>
<dbReference type="NCBIfam" id="NF002878">
    <property type="entry name" value="PRK03321.1"/>
    <property type="match status" value="1"/>
</dbReference>
<feature type="domain" description="Aminotransferase class I/classII large" evidence="5">
    <location>
        <begin position="44"/>
        <end position="349"/>
    </location>
</feature>
<evidence type="ECO:0000256" key="1">
    <source>
        <dbReference type="ARBA" id="ARBA00022576"/>
    </source>
</evidence>
<dbReference type="AlphaFoldDB" id="K4P0Z7"/>
<dbReference type="EMBL" id="JX679499">
    <property type="protein sequence ID" value="AFV52119.1"/>
    <property type="molecule type" value="Genomic_DNA"/>
</dbReference>
<keyword evidence="1 4" id="KW-0032">Aminotransferase</keyword>
<dbReference type="CDD" id="cd00609">
    <property type="entry name" value="AAT_like"/>
    <property type="match status" value="1"/>
</dbReference>
<dbReference type="GO" id="GO:0008793">
    <property type="term" value="F:aromatic-amino-acid transaminase activity"/>
    <property type="evidence" value="ECO:0007669"/>
    <property type="project" value="UniProtKB-UniRule"/>
</dbReference>
<dbReference type="InterPro" id="IPR015422">
    <property type="entry name" value="PyrdxlP-dep_Trfase_small"/>
</dbReference>
<dbReference type="PANTHER" id="PTHR43643:SF3">
    <property type="entry name" value="HISTIDINOL-PHOSPHATE AMINOTRANSFERASE"/>
    <property type="match status" value="1"/>
</dbReference>
<keyword evidence="2 4" id="KW-0808">Transferase</keyword>
<evidence type="ECO:0000259" key="5">
    <source>
        <dbReference type="Pfam" id="PF00155"/>
    </source>
</evidence>
<dbReference type="HAMAP" id="MF_01513">
    <property type="entry name" value="Phe_aminotrans_2"/>
    <property type="match status" value="1"/>
</dbReference>
<dbReference type="Gene3D" id="3.40.640.10">
    <property type="entry name" value="Type I PLP-dependent aspartate aminotransferase-like (Major domain)"/>
    <property type="match status" value="1"/>
</dbReference>
<dbReference type="InterPro" id="IPR015421">
    <property type="entry name" value="PyrdxlP-dep_Trfase_major"/>
</dbReference>
<dbReference type="InterPro" id="IPR024892">
    <property type="entry name" value="ArAT"/>
</dbReference>
<keyword evidence="3 4" id="KW-0663">Pyridoxal phosphate</keyword>
<dbReference type="GO" id="GO:0030170">
    <property type="term" value="F:pyridoxal phosphate binding"/>
    <property type="evidence" value="ECO:0007669"/>
    <property type="project" value="UniProtKB-UniRule"/>
</dbReference>
<dbReference type="InterPro" id="IPR015424">
    <property type="entry name" value="PyrdxlP-dep_Trfase"/>
</dbReference>
<dbReference type="InterPro" id="IPR004839">
    <property type="entry name" value="Aminotransferase_I/II_large"/>
</dbReference>
<dbReference type="SUPFAM" id="SSF53383">
    <property type="entry name" value="PLP-dependent transferases"/>
    <property type="match status" value="1"/>
</dbReference>
<comment type="catalytic activity">
    <reaction evidence="4">
        <text>an aromatic L-alpha-amino acid + 2-oxoglutarate = an aromatic oxo-acid + L-glutamate</text>
        <dbReference type="Rhea" id="RHEA:17533"/>
        <dbReference type="ChEBI" id="CHEBI:16810"/>
        <dbReference type="ChEBI" id="CHEBI:29985"/>
        <dbReference type="ChEBI" id="CHEBI:73309"/>
        <dbReference type="ChEBI" id="CHEBI:84824"/>
        <dbReference type="EC" id="2.6.1.57"/>
    </reaction>
</comment>
<evidence type="ECO:0000256" key="3">
    <source>
        <dbReference type="ARBA" id="ARBA00022898"/>
    </source>
</evidence>
<comment type="similarity">
    <text evidence="4">Belongs to the class-II pyridoxal-phosphate-dependent aminotransferase family.</text>
</comment>
<evidence type="ECO:0000256" key="4">
    <source>
        <dbReference type="HAMAP-Rule" id="MF_01513"/>
    </source>
</evidence>
<dbReference type="PANTHER" id="PTHR43643">
    <property type="entry name" value="HISTIDINOL-PHOSPHATE AMINOTRANSFERASE 2"/>
    <property type="match status" value="1"/>
</dbReference>
<gene>
    <name evidence="4" type="primary">pat</name>
</gene>
<comment type="function">
    <text evidence="4">Aminotransferase that catalyzes the conversion of aromatic amino acids and 2-oxoglutarate into corresponding aromatic oxo acids and L-glutamate.</text>
</comment>
<reference evidence="6" key="1">
    <citation type="journal article" date="2013" name="Proc. Natl. Acad. Sci. U.S.A.">
        <title>A new member of the 4-methylideneimidazole-5-one-containing aminomutase family from the enediyne kedarcidin biosynthetic pathway.</title>
        <authorList>
            <person name="Huang S.X."/>
            <person name="Lohman J.R."/>
            <person name="Huang T."/>
            <person name="Shen B."/>
        </authorList>
    </citation>
    <scope>NUCLEOTIDE SEQUENCE</scope>
    <source>
        <strain evidence="6">ATCC 53650</strain>
    </source>
</reference>
<dbReference type="InterPro" id="IPR050106">
    <property type="entry name" value="HistidinolP_aminotransfase"/>
</dbReference>
<organism evidence="6">
    <name type="scientific">Streptoalloteichus sp. ATCC 53650</name>
    <dbReference type="NCBI Taxonomy" id="756733"/>
    <lineage>
        <taxon>Bacteria</taxon>
        <taxon>Bacillati</taxon>
        <taxon>Actinomycetota</taxon>
        <taxon>Actinomycetes</taxon>
        <taxon>Pseudonocardiales</taxon>
        <taxon>Pseudonocardiaceae</taxon>
        <taxon>Streptoalloteichus</taxon>
    </lineage>
</organism>
<name>K4P0Z7_9PSEU</name>
<feature type="modified residue" description="N6-(pyridoxal phosphate)lysine" evidence="4">
    <location>
        <position position="232"/>
    </location>
</feature>
<proteinExistence type="inferred from homology"/>